<sequence>MRLVIAAAVLLAAAALAGLGYYYYRVGQELDDIRARLVTEEQLANPDDPATTSGIRLAPIQCARVYDLRANPIARRLRGDEIRGMWAYCEKIADMASGFDRRRKERP</sequence>
<accession>A0A1E3W7U7</accession>
<gene>
    <name evidence="1" type="ORF">AUC69_04555</name>
</gene>
<dbReference type="AlphaFoldDB" id="A0A1E3W7U7"/>
<evidence type="ECO:0000313" key="1">
    <source>
        <dbReference type="EMBL" id="ODS01879.1"/>
    </source>
</evidence>
<evidence type="ECO:0008006" key="3">
    <source>
        <dbReference type="Google" id="ProtNLM"/>
    </source>
</evidence>
<dbReference type="EMBL" id="LPWF01000003">
    <property type="protein sequence ID" value="ODS01879.1"/>
    <property type="molecule type" value="Genomic_DNA"/>
</dbReference>
<protein>
    <recommendedName>
        <fullName evidence="3">Histidine kinase</fullName>
    </recommendedName>
</protein>
<organism evidence="1 2">
    <name type="scientific">Methyloceanibacter superfactus</name>
    <dbReference type="NCBI Taxonomy" id="1774969"/>
    <lineage>
        <taxon>Bacteria</taxon>
        <taxon>Pseudomonadati</taxon>
        <taxon>Pseudomonadota</taxon>
        <taxon>Alphaproteobacteria</taxon>
        <taxon>Hyphomicrobiales</taxon>
        <taxon>Hyphomicrobiaceae</taxon>
        <taxon>Methyloceanibacter</taxon>
    </lineage>
</organism>
<dbReference type="OrthoDB" id="9879415at2"/>
<name>A0A1E3W7U7_9HYPH</name>
<evidence type="ECO:0000313" key="2">
    <source>
        <dbReference type="Proteomes" id="UP000094472"/>
    </source>
</evidence>
<proteinExistence type="predicted"/>
<dbReference type="Proteomes" id="UP000094472">
    <property type="component" value="Unassembled WGS sequence"/>
</dbReference>
<dbReference type="RefSeq" id="WP_069440439.1">
    <property type="nucleotide sequence ID" value="NZ_LPWF01000003.1"/>
</dbReference>
<reference evidence="1 2" key="1">
    <citation type="journal article" date="2016" name="Environ. Microbiol.">
        <title>New Methyloceanibacter diversity from North Sea sediments includes methanotroph containing solely the soluble methane monooxygenase.</title>
        <authorList>
            <person name="Vekeman B."/>
            <person name="Kerckhof F.M."/>
            <person name="Cremers G."/>
            <person name="de Vos P."/>
            <person name="Vandamme P."/>
            <person name="Boon N."/>
            <person name="Op den Camp H.J."/>
            <person name="Heylen K."/>
        </authorList>
    </citation>
    <scope>NUCLEOTIDE SEQUENCE [LARGE SCALE GENOMIC DNA]</scope>
    <source>
        <strain evidence="1 2">R-67175</strain>
    </source>
</reference>
<comment type="caution">
    <text evidence="1">The sequence shown here is derived from an EMBL/GenBank/DDBJ whole genome shotgun (WGS) entry which is preliminary data.</text>
</comment>
<keyword evidence="2" id="KW-1185">Reference proteome</keyword>